<feature type="region of interest" description="Disordered" evidence="1">
    <location>
        <begin position="78"/>
        <end position="111"/>
    </location>
</feature>
<dbReference type="Proteomes" id="UP001152561">
    <property type="component" value="Unassembled WGS sequence"/>
</dbReference>
<accession>A0A9Q1RRN1</accession>
<organism evidence="2 3">
    <name type="scientific">Anisodus acutangulus</name>
    <dbReference type="NCBI Taxonomy" id="402998"/>
    <lineage>
        <taxon>Eukaryota</taxon>
        <taxon>Viridiplantae</taxon>
        <taxon>Streptophyta</taxon>
        <taxon>Embryophyta</taxon>
        <taxon>Tracheophyta</taxon>
        <taxon>Spermatophyta</taxon>
        <taxon>Magnoliopsida</taxon>
        <taxon>eudicotyledons</taxon>
        <taxon>Gunneridae</taxon>
        <taxon>Pentapetalae</taxon>
        <taxon>asterids</taxon>
        <taxon>lamiids</taxon>
        <taxon>Solanales</taxon>
        <taxon>Solanaceae</taxon>
        <taxon>Solanoideae</taxon>
        <taxon>Hyoscyameae</taxon>
        <taxon>Anisodus</taxon>
    </lineage>
</organism>
<gene>
    <name evidence="2" type="ORF">K7X08_020953</name>
</gene>
<evidence type="ECO:0000256" key="1">
    <source>
        <dbReference type="SAM" id="MobiDB-lite"/>
    </source>
</evidence>
<dbReference type="EMBL" id="JAJAGQ010000003">
    <property type="protein sequence ID" value="KAJ8568231.1"/>
    <property type="molecule type" value="Genomic_DNA"/>
</dbReference>
<sequence>MAHFTHTLVATQARATLASPVSNNTQSSIPYPSFRAYVPRARLPQERVSSTKPMDYKEKIEPCPAKAADSIADGLGKNLSFDASDSTSRQPRKGPKEAKTSAIDLAKFQLD</sequence>
<name>A0A9Q1RRN1_9SOLA</name>
<comment type="caution">
    <text evidence="2">The sequence shown here is derived from an EMBL/GenBank/DDBJ whole genome shotgun (WGS) entry which is preliminary data.</text>
</comment>
<keyword evidence="3" id="KW-1185">Reference proteome</keyword>
<dbReference type="AlphaFoldDB" id="A0A9Q1RRN1"/>
<protein>
    <submittedName>
        <fullName evidence="2">Uncharacterized protein</fullName>
    </submittedName>
</protein>
<reference evidence="3" key="1">
    <citation type="journal article" date="2023" name="Proc. Natl. Acad. Sci. U.S.A.">
        <title>Genomic and structural basis for evolution of tropane alkaloid biosynthesis.</title>
        <authorList>
            <person name="Wanga Y.-J."/>
            <person name="Taina T."/>
            <person name="Yua J.-Y."/>
            <person name="Lia J."/>
            <person name="Xua B."/>
            <person name="Chenc J."/>
            <person name="D'Auriad J.C."/>
            <person name="Huanga J.-P."/>
            <person name="Huanga S.-X."/>
        </authorList>
    </citation>
    <scope>NUCLEOTIDE SEQUENCE [LARGE SCALE GENOMIC DNA]</scope>
    <source>
        <strain evidence="3">cv. KIB-2019</strain>
    </source>
</reference>
<evidence type="ECO:0000313" key="2">
    <source>
        <dbReference type="EMBL" id="KAJ8568231.1"/>
    </source>
</evidence>
<evidence type="ECO:0000313" key="3">
    <source>
        <dbReference type="Proteomes" id="UP001152561"/>
    </source>
</evidence>
<proteinExistence type="predicted"/>